<dbReference type="AlphaFoldDB" id="A0A7U5PGT7"/>
<feature type="region of interest" description="Disordered" evidence="1">
    <location>
        <begin position="102"/>
        <end position="148"/>
    </location>
</feature>
<dbReference type="Proteomes" id="UP000230961">
    <property type="component" value="Chromosome"/>
</dbReference>
<feature type="compositionally biased region" description="Basic and acidic residues" evidence="1">
    <location>
        <begin position="139"/>
        <end position="148"/>
    </location>
</feature>
<protein>
    <submittedName>
        <fullName evidence="2">Uncharacterized protein</fullName>
    </submittedName>
</protein>
<gene>
    <name evidence="2" type="ORF">LC20_08125</name>
</gene>
<evidence type="ECO:0000313" key="3">
    <source>
        <dbReference type="Proteomes" id="UP000230961"/>
    </source>
</evidence>
<reference evidence="2 3" key="1">
    <citation type="submission" date="2017-11" db="EMBL/GenBank/DDBJ databases">
        <title>The complete genome sequence and comparative genome analysis of Yersinia enterocolitica strain LC20.</title>
        <authorList>
            <person name="Shi G."/>
            <person name="Su M."/>
            <person name="Liang J."/>
            <person name="Gu W."/>
            <person name="Xiao Y."/>
            <person name="Zhang Z."/>
            <person name="Qiu H."/>
            <person name="Duan R."/>
            <person name="Zhang Z."/>
            <person name="Li Y."/>
            <person name="Zhang X."/>
            <person name="Ling Y."/>
            <person name="Song L."/>
            <person name="Chen M."/>
            <person name="Zhao Y."/>
            <person name="Wu J."/>
            <person name="Jing H."/>
            <person name="Xiao J."/>
            <person name="Wang X."/>
        </authorList>
    </citation>
    <scope>NUCLEOTIDE SEQUENCE [LARGE SCALE GENOMIC DNA]</scope>
    <source>
        <strain evidence="2 3">LC20</strain>
    </source>
</reference>
<organism evidence="2 3">
    <name type="scientific">Yersinia enterocolitica LC20</name>
    <dbReference type="NCBI Taxonomy" id="1443113"/>
    <lineage>
        <taxon>Bacteria</taxon>
        <taxon>Pseudomonadati</taxon>
        <taxon>Pseudomonadota</taxon>
        <taxon>Gammaproteobacteria</taxon>
        <taxon>Enterobacterales</taxon>
        <taxon>Yersiniaceae</taxon>
        <taxon>Yersinia</taxon>
    </lineage>
</organism>
<dbReference type="KEGG" id="yel:LC20_08125"/>
<accession>A0A7U5PGT7</accession>
<proteinExistence type="predicted"/>
<sequence length="148" mass="16404">MNFNATSIRSAITAAAQHTQADNRFHKADMKSLAGLMKEIKNNPTPGPFNQISHSDANYCNQKIDTMISTLNKQGSAMRGEKMAALTGLKAQLTKVTVKNQPMEVADTSRRDKLAANQKSENENTAINNKRSNVTLPAKESHRQEFMR</sequence>
<dbReference type="EMBL" id="CP007448">
    <property type="protein sequence ID" value="ATX62909.1"/>
    <property type="molecule type" value="Genomic_DNA"/>
</dbReference>
<evidence type="ECO:0000313" key="2">
    <source>
        <dbReference type="EMBL" id="ATX62909.1"/>
    </source>
</evidence>
<feature type="compositionally biased region" description="Polar residues" evidence="1">
    <location>
        <begin position="117"/>
        <end position="135"/>
    </location>
</feature>
<evidence type="ECO:0000256" key="1">
    <source>
        <dbReference type="SAM" id="MobiDB-lite"/>
    </source>
</evidence>
<name>A0A7U5PGT7_YEREN</name>